<comment type="pathway">
    <text evidence="1">Glycan metabolism; L-arabinan degradation.</text>
</comment>
<dbReference type="Proteomes" id="UP001596023">
    <property type="component" value="Unassembled WGS sequence"/>
</dbReference>
<dbReference type="InterPro" id="IPR006710">
    <property type="entry name" value="Glyco_hydro_43"/>
</dbReference>
<evidence type="ECO:0000256" key="5">
    <source>
        <dbReference type="RuleBase" id="RU361187"/>
    </source>
</evidence>
<evidence type="ECO:0000256" key="2">
    <source>
        <dbReference type="ARBA" id="ARBA00009865"/>
    </source>
</evidence>
<organism evidence="6 7">
    <name type="scientific">Dysgonomonas termitidis</name>
    <dbReference type="NCBI Taxonomy" id="1516126"/>
    <lineage>
        <taxon>Bacteria</taxon>
        <taxon>Pseudomonadati</taxon>
        <taxon>Bacteroidota</taxon>
        <taxon>Bacteroidia</taxon>
        <taxon>Bacteroidales</taxon>
        <taxon>Dysgonomonadaceae</taxon>
        <taxon>Dysgonomonas</taxon>
    </lineage>
</organism>
<evidence type="ECO:0000313" key="7">
    <source>
        <dbReference type="Proteomes" id="UP001596023"/>
    </source>
</evidence>
<name>A0ABV9KWM7_9BACT</name>
<comment type="caution">
    <text evidence="6">The sequence shown here is derived from an EMBL/GenBank/DDBJ whole genome shotgun (WGS) entry which is preliminary data.</text>
</comment>
<evidence type="ECO:0000313" key="6">
    <source>
        <dbReference type="EMBL" id="MFC4674299.1"/>
    </source>
</evidence>
<dbReference type="CDD" id="cd08983">
    <property type="entry name" value="GH43_Bt3655-like"/>
    <property type="match status" value="1"/>
</dbReference>
<dbReference type="PANTHER" id="PTHR43301:SF3">
    <property type="entry name" value="ARABINAN ENDO-1,5-ALPHA-L-ARABINOSIDASE A-RELATED"/>
    <property type="match status" value="1"/>
</dbReference>
<dbReference type="Gene3D" id="2.115.10.20">
    <property type="entry name" value="Glycosyl hydrolase domain, family 43"/>
    <property type="match status" value="1"/>
</dbReference>
<dbReference type="RefSeq" id="WP_379996464.1">
    <property type="nucleotide sequence ID" value="NZ_JBHSGN010000072.1"/>
</dbReference>
<dbReference type="PANTHER" id="PTHR43301">
    <property type="entry name" value="ARABINAN ENDO-1,5-ALPHA-L-ARABINOSIDASE"/>
    <property type="match status" value="1"/>
</dbReference>
<comment type="similarity">
    <text evidence="2 5">Belongs to the glycosyl hydrolase 43 family.</text>
</comment>
<protein>
    <submittedName>
        <fullName evidence="6">Glycoside hydrolase family 43 protein</fullName>
    </submittedName>
</protein>
<evidence type="ECO:0000256" key="3">
    <source>
        <dbReference type="ARBA" id="ARBA00022801"/>
    </source>
</evidence>
<proteinExistence type="inferred from homology"/>
<dbReference type="SUPFAM" id="SSF75005">
    <property type="entry name" value="Arabinanase/levansucrase/invertase"/>
    <property type="match status" value="1"/>
</dbReference>
<reference evidence="7" key="1">
    <citation type="journal article" date="2019" name="Int. J. Syst. Evol. Microbiol.">
        <title>The Global Catalogue of Microorganisms (GCM) 10K type strain sequencing project: providing services to taxonomists for standard genome sequencing and annotation.</title>
        <authorList>
            <consortium name="The Broad Institute Genomics Platform"/>
            <consortium name="The Broad Institute Genome Sequencing Center for Infectious Disease"/>
            <person name="Wu L."/>
            <person name="Ma J."/>
        </authorList>
    </citation>
    <scope>NUCLEOTIDE SEQUENCE [LARGE SCALE GENOMIC DNA]</scope>
    <source>
        <strain evidence="7">CCUG 66188</strain>
    </source>
</reference>
<dbReference type="Pfam" id="PF04616">
    <property type="entry name" value="Glyco_hydro_43"/>
    <property type="match status" value="1"/>
</dbReference>
<keyword evidence="3 5" id="KW-0378">Hydrolase</keyword>
<gene>
    <name evidence="6" type="ORF">ACFO6W_11375</name>
</gene>
<accession>A0ABV9KWM7</accession>
<dbReference type="EMBL" id="JBHSGN010000072">
    <property type="protein sequence ID" value="MFC4674299.1"/>
    <property type="molecule type" value="Genomic_DNA"/>
</dbReference>
<evidence type="ECO:0000256" key="1">
    <source>
        <dbReference type="ARBA" id="ARBA00004834"/>
    </source>
</evidence>
<dbReference type="GO" id="GO:0016787">
    <property type="term" value="F:hydrolase activity"/>
    <property type="evidence" value="ECO:0007669"/>
    <property type="project" value="UniProtKB-KW"/>
</dbReference>
<keyword evidence="4 5" id="KW-0326">Glycosidase</keyword>
<dbReference type="InterPro" id="IPR023296">
    <property type="entry name" value="Glyco_hydro_beta-prop_sf"/>
</dbReference>
<keyword evidence="7" id="KW-1185">Reference proteome</keyword>
<dbReference type="PROSITE" id="PS51257">
    <property type="entry name" value="PROKAR_LIPOPROTEIN"/>
    <property type="match status" value="1"/>
</dbReference>
<dbReference type="InterPro" id="IPR050727">
    <property type="entry name" value="GH43_arabinanases"/>
</dbReference>
<sequence>MKTLINLILLPVLLFSCGGKQRTAEAEDAKSVYLFSYFKGNGDGLHLAYSKDGMKWEALNNDSIYLKPEIGKDKLMRDPSIVRDEEGTFHMVWTSGWWDQGIGYASSKDLKTWSRQTNIPVMEKFEGTKNTWAPELFYDKKDRTFYIFWASTIPGVFPDLPTSESEKGLNHRQYYVTTKDFKTFSDTKLFFEPGFSVIDGAILDREGLYYLFIKNENSSPAEKNIRVVSNDKPYGFPVTVSEPITGDYWAEGPAPLSVGEYVYVYFDKYRDHKYGAVRSKDMKVWEDVSDSIVFPVGVRHGTAFTVSEDILNGLLE</sequence>
<evidence type="ECO:0000256" key="4">
    <source>
        <dbReference type="ARBA" id="ARBA00023295"/>
    </source>
</evidence>